<dbReference type="PANTHER" id="PTHR31321">
    <property type="entry name" value="ACYL-COA THIOESTER HYDROLASE YBHC-RELATED"/>
    <property type="match status" value="1"/>
</dbReference>
<protein>
    <submittedName>
        <fullName evidence="7">Putative secreted protein (Por secretion system target)</fullName>
    </submittedName>
</protein>
<reference evidence="7 8" key="1">
    <citation type="submission" date="2019-03" db="EMBL/GenBank/DDBJ databases">
        <title>Genomic Encyclopedia of Type Strains, Phase IV (KMG-IV): sequencing the most valuable type-strain genomes for metagenomic binning, comparative biology and taxonomic classification.</title>
        <authorList>
            <person name="Goeker M."/>
        </authorList>
    </citation>
    <scope>NUCLEOTIDE SEQUENCE [LARGE SCALE GENOMIC DNA]</scope>
    <source>
        <strain evidence="7 8">DSM 18792</strain>
    </source>
</reference>
<name>A0A4V2QDV5_9FLAO</name>
<dbReference type="GO" id="GO:0042545">
    <property type="term" value="P:cell wall modification"/>
    <property type="evidence" value="ECO:0007669"/>
    <property type="project" value="InterPro"/>
</dbReference>
<evidence type="ECO:0000259" key="6">
    <source>
        <dbReference type="Pfam" id="PF01095"/>
    </source>
</evidence>
<evidence type="ECO:0000256" key="5">
    <source>
        <dbReference type="SAM" id="SignalP"/>
    </source>
</evidence>
<dbReference type="AlphaFoldDB" id="A0A4V2QDV5"/>
<evidence type="ECO:0000256" key="1">
    <source>
        <dbReference type="ARBA" id="ARBA00008891"/>
    </source>
</evidence>
<proteinExistence type="inferred from homology"/>
<dbReference type="NCBIfam" id="TIGR04183">
    <property type="entry name" value="Por_Secre_tail"/>
    <property type="match status" value="1"/>
</dbReference>
<evidence type="ECO:0000256" key="2">
    <source>
        <dbReference type="ARBA" id="ARBA00022729"/>
    </source>
</evidence>
<dbReference type="Proteomes" id="UP000295455">
    <property type="component" value="Unassembled WGS sequence"/>
</dbReference>
<comment type="similarity">
    <text evidence="1">Belongs to the pectinesterase family.</text>
</comment>
<sequence length="1197" mass="129171">MKKLSFLLMIPLLLFSVIVKGQTTTSYDLRDGSTFNNSNPITQTTSPDGKLRTQAATTQYHSTGYGVVFKNNNSLEVDVAEGKNTIRFYGSVYSAGTMNGGSTLGGNDLGSQNVLVAIDKTGYYEFTYTGGAITLYFTFIGANAYTPIIDVTHEMVLITKTDVWDFGAQQLDPVLYNNMLTESVINSFYTYTTPQIPGQSGRNLPSFTAGDFGYVTNSTTSDRLRTSNLNVTRWDENIASSTKFTGRLYVNSGGNVNRYLTLNLNEDDEVTLETRTDGGGIYHFKYVADPLAQTDIIEVPAAETTVKLVAKSAGLYHITDVVGKPSYFRVYRKAAQYVSLTGNVNETNAPGIPSGYSINFTNEAGKTWSAVVSSGTYTINLPVEYTYTVSLGDANGYVIASALTLNATETTTNFDVTVLQVDLFTVSGNITGLSDLSNLVLSYTPDPLANKIYNPIVSINTGASTYSVDLEANVEYTISAQGVNDYEILANTITITGAQSADINFTPKPVYNVTINTPDLNATQKSKLSLTFKNLNETGYSYNFTDANAVVLRDGAYSVSYSGLDEYAIEMALTSNLTIAGSNTSKDLAFKPITEWVFKDRSITAATAYKGLLFTGSVNVRGLSNGDLLASSGATISIPVQVGDKLLITDYYQSNYSIDGGATINNTSNSTSTRITTKYVYPGVSDGMVTLTTGGSSYFVSIKVLQIVPYSATITVGTGKDYQTINEALNAISRMDRPSNERVTVLIDPGNYEEMLVISSPNVTLKNAASSPSIALLNKGIDIDANAVRITSYYGQKYNFFSQGTDNKWHADVLAVNTANGYTEYVNQEGTGGGSSYWNATVVVESTGFTAEDIILENSFNQYISLKESQDEVQPKGGDPIRPTNYGNISVQDRSAGYVTQAAAIGIAASADKVVLNNCRVIGRQDSFYGAAPARVVIYKGAVMGAVDYLFGAMNAVFYKTDLVLNTSDSNSDVAYITAAQQSSGRGYLMYQCHVKSPVPGIETASINGSKPGYFGRPWSPNTSEVVFFETTIDASTYPDNVGQSLIVPVGWNNTLGGTSPYMYERSTMELSGENNSASRAAWSTILSQDQLTDGTPITTFNFTKGNDNWDPIAELNSLSVDDIIKTSSKVNLAAYGGKVYISNVKSNTQINIYNITGALVKSIATKNDTNFDFINGLFIVKIKDADGKKTVKLIAH</sequence>
<dbReference type="EMBL" id="SLUP01000005">
    <property type="protein sequence ID" value="TCL65397.1"/>
    <property type="molecule type" value="Genomic_DNA"/>
</dbReference>
<keyword evidence="4" id="KW-0063">Aspartyl esterase</keyword>
<comment type="caution">
    <text evidence="7">The sequence shown here is derived from an EMBL/GenBank/DDBJ whole genome shotgun (WGS) entry which is preliminary data.</text>
</comment>
<keyword evidence="2 5" id="KW-0732">Signal</keyword>
<keyword evidence="8" id="KW-1185">Reference proteome</keyword>
<evidence type="ECO:0000313" key="8">
    <source>
        <dbReference type="Proteomes" id="UP000295455"/>
    </source>
</evidence>
<evidence type="ECO:0000313" key="7">
    <source>
        <dbReference type="EMBL" id="TCL65397.1"/>
    </source>
</evidence>
<dbReference type="SUPFAM" id="SSF51126">
    <property type="entry name" value="Pectin lyase-like"/>
    <property type="match status" value="1"/>
</dbReference>
<organism evidence="7 8">
    <name type="scientific">Mariniflexile fucanivorans</name>
    <dbReference type="NCBI Taxonomy" id="264023"/>
    <lineage>
        <taxon>Bacteria</taxon>
        <taxon>Pseudomonadati</taxon>
        <taxon>Bacteroidota</taxon>
        <taxon>Flavobacteriia</taxon>
        <taxon>Flavobacteriales</taxon>
        <taxon>Flavobacteriaceae</taxon>
        <taxon>Mariniflexile</taxon>
    </lineage>
</organism>
<feature type="chain" id="PRO_5020345856" evidence="5">
    <location>
        <begin position="22"/>
        <end position="1197"/>
    </location>
</feature>
<dbReference type="InterPro" id="IPR011050">
    <property type="entry name" value="Pectin_lyase_fold/virulence"/>
</dbReference>
<evidence type="ECO:0000256" key="4">
    <source>
        <dbReference type="ARBA" id="ARBA00023085"/>
    </source>
</evidence>
<feature type="domain" description="Pectinesterase catalytic" evidence="6">
    <location>
        <begin position="901"/>
        <end position="1106"/>
    </location>
</feature>
<dbReference type="InterPro" id="IPR000070">
    <property type="entry name" value="Pectinesterase_cat"/>
</dbReference>
<dbReference type="Gene3D" id="2.160.20.10">
    <property type="entry name" value="Single-stranded right-handed beta-helix, Pectin lyase-like"/>
    <property type="match status" value="1"/>
</dbReference>
<dbReference type="InterPro" id="IPR012334">
    <property type="entry name" value="Pectin_lyas_fold"/>
</dbReference>
<dbReference type="OrthoDB" id="1208312at2"/>
<dbReference type="Pfam" id="PF01095">
    <property type="entry name" value="Pectinesterase"/>
    <property type="match status" value="1"/>
</dbReference>
<keyword evidence="3" id="KW-0378">Hydrolase</keyword>
<gene>
    <name evidence="7" type="ORF">EV196_10552</name>
</gene>
<dbReference type="RefSeq" id="WP_132217820.1">
    <property type="nucleotide sequence ID" value="NZ_OX156936.1"/>
</dbReference>
<feature type="signal peptide" evidence="5">
    <location>
        <begin position="1"/>
        <end position="21"/>
    </location>
</feature>
<accession>A0A4V2QDV5</accession>
<evidence type="ECO:0000256" key="3">
    <source>
        <dbReference type="ARBA" id="ARBA00022801"/>
    </source>
</evidence>
<dbReference type="InterPro" id="IPR026444">
    <property type="entry name" value="Secre_tail"/>
</dbReference>
<dbReference type="GO" id="GO:0030599">
    <property type="term" value="F:pectinesterase activity"/>
    <property type="evidence" value="ECO:0007669"/>
    <property type="project" value="InterPro"/>
</dbReference>
<dbReference type="PANTHER" id="PTHR31321:SF57">
    <property type="entry name" value="PECTINESTERASE 53-RELATED"/>
    <property type="match status" value="1"/>
</dbReference>